<dbReference type="Gramene" id="GBG71923">
    <property type="protein sequence ID" value="GBG71923"/>
    <property type="gene ID" value="CBR_g10859"/>
</dbReference>
<evidence type="ECO:0000313" key="8">
    <source>
        <dbReference type="EMBL" id="GBG71923.1"/>
    </source>
</evidence>
<dbReference type="PANTHER" id="PTHR39117">
    <property type="entry name" value="MEDIATOR OF RNA POLYMERASE II TRANSCRIPTION SUBUNIT 28"/>
    <property type="match status" value="1"/>
</dbReference>
<evidence type="ECO:0000256" key="6">
    <source>
        <dbReference type="ARBA" id="ARBA00023242"/>
    </source>
</evidence>
<dbReference type="PANTHER" id="PTHR39117:SF1">
    <property type="entry name" value="MEDIATOR OF RNA POLYMERASE II TRANSCRIPTION SUBUNIT 28"/>
    <property type="match status" value="1"/>
</dbReference>
<dbReference type="AlphaFoldDB" id="A0A388KPQ6"/>
<evidence type="ECO:0000256" key="5">
    <source>
        <dbReference type="ARBA" id="ARBA00023163"/>
    </source>
</evidence>
<dbReference type="GO" id="GO:0016592">
    <property type="term" value="C:mediator complex"/>
    <property type="evidence" value="ECO:0007669"/>
    <property type="project" value="InterPro"/>
</dbReference>
<sequence>MDVSYCLQLVDSLDAMFLAMLPLRELNPSLNRTPPSLYAASADGADVEGRIREFLDAACELEANFVNLRLQHQQDRKSVLKKEIATLEAEIREKDALVKKTQASINAWRQQVAAAQLTLEKSLKEV</sequence>
<organism evidence="8 9">
    <name type="scientific">Chara braunii</name>
    <name type="common">Braun's stonewort</name>
    <dbReference type="NCBI Taxonomy" id="69332"/>
    <lineage>
        <taxon>Eukaryota</taxon>
        <taxon>Viridiplantae</taxon>
        <taxon>Streptophyta</taxon>
        <taxon>Charophyceae</taxon>
        <taxon>Charales</taxon>
        <taxon>Characeae</taxon>
        <taxon>Chara</taxon>
    </lineage>
</organism>
<dbReference type="STRING" id="69332.A0A388KPQ6"/>
<name>A0A388KPQ6_CHABU</name>
<comment type="similarity">
    <text evidence="2">Belongs to the Mediator complex subunit 28 family.</text>
</comment>
<dbReference type="OrthoDB" id="1885414at2759"/>
<comment type="subcellular location">
    <subcellularLocation>
        <location evidence="1">Nucleus</location>
    </subcellularLocation>
</comment>
<dbReference type="OMA" id="EDMISWV"/>
<evidence type="ECO:0000256" key="7">
    <source>
        <dbReference type="SAM" id="Coils"/>
    </source>
</evidence>
<keyword evidence="9" id="KW-1185">Reference proteome</keyword>
<evidence type="ECO:0000256" key="2">
    <source>
        <dbReference type="ARBA" id="ARBA00005571"/>
    </source>
</evidence>
<feature type="coiled-coil region" evidence="7">
    <location>
        <begin position="70"/>
        <end position="125"/>
    </location>
</feature>
<gene>
    <name evidence="8" type="ORF">CBR_g10859</name>
</gene>
<dbReference type="InterPro" id="IPR034456">
    <property type="entry name" value="MED28"/>
</dbReference>
<dbReference type="Proteomes" id="UP000265515">
    <property type="component" value="Unassembled WGS sequence"/>
</dbReference>
<keyword evidence="3" id="KW-0805">Transcription regulation</keyword>
<keyword evidence="5" id="KW-0804">Transcription</keyword>
<keyword evidence="4 7" id="KW-0175">Coiled coil</keyword>
<dbReference type="EMBL" id="BFEA01000155">
    <property type="protein sequence ID" value="GBG71923.1"/>
    <property type="molecule type" value="Genomic_DNA"/>
</dbReference>
<evidence type="ECO:0000256" key="4">
    <source>
        <dbReference type="ARBA" id="ARBA00023054"/>
    </source>
</evidence>
<accession>A0A388KPQ6</accession>
<dbReference type="GO" id="GO:0006355">
    <property type="term" value="P:regulation of DNA-templated transcription"/>
    <property type="evidence" value="ECO:0007669"/>
    <property type="project" value="InterPro"/>
</dbReference>
<comment type="caution">
    <text evidence="8">The sequence shown here is derived from an EMBL/GenBank/DDBJ whole genome shotgun (WGS) entry which is preliminary data.</text>
</comment>
<dbReference type="InterPro" id="IPR021640">
    <property type="entry name" value="Mediator_Med28"/>
</dbReference>
<evidence type="ECO:0000313" key="9">
    <source>
        <dbReference type="Proteomes" id="UP000265515"/>
    </source>
</evidence>
<dbReference type="Pfam" id="PF11594">
    <property type="entry name" value="Med28"/>
    <property type="match status" value="1"/>
</dbReference>
<reference evidence="8 9" key="1">
    <citation type="journal article" date="2018" name="Cell">
        <title>The Chara Genome: Secondary Complexity and Implications for Plant Terrestrialization.</title>
        <authorList>
            <person name="Nishiyama T."/>
            <person name="Sakayama H."/>
            <person name="Vries J.D."/>
            <person name="Buschmann H."/>
            <person name="Saint-Marcoux D."/>
            <person name="Ullrich K.K."/>
            <person name="Haas F.B."/>
            <person name="Vanderstraeten L."/>
            <person name="Becker D."/>
            <person name="Lang D."/>
            <person name="Vosolsobe S."/>
            <person name="Rombauts S."/>
            <person name="Wilhelmsson P.K.I."/>
            <person name="Janitza P."/>
            <person name="Kern R."/>
            <person name="Heyl A."/>
            <person name="Rumpler F."/>
            <person name="Villalobos L.I.A.C."/>
            <person name="Clay J.M."/>
            <person name="Skokan R."/>
            <person name="Toyoda A."/>
            <person name="Suzuki Y."/>
            <person name="Kagoshima H."/>
            <person name="Schijlen E."/>
            <person name="Tajeshwar N."/>
            <person name="Catarino B."/>
            <person name="Hetherington A.J."/>
            <person name="Saltykova A."/>
            <person name="Bonnot C."/>
            <person name="Breuninger H."/>
            <person name="Symeonidi A."/>
            <person name="Radhakrishnan G.V."/>
            <person name="Van Nieuwerburgh F."/>
            <person name="Deforce D."/>
            <person name="Chang C."/>
            <person name="Karol K.G."/>
            <person name="Hedrich R."/>
            <person name="Ulvskov P."/>
            <person name="Glockner G."/>
            <person name="Delwiche C.F."/>
            <person name="Petrasek J."/>
            <person name="Van de Peer Y."/>
            <person name="Friml J."/>
            <person name="Beilby M."/>
            <person name="Dolan L."/>
            <person name="Kohara Y."/>
            <person name="Sugano S."/>
            <person name="Fujiyama A."/>
            <person name="Delaux P.-M."/>
            <person name="Quint M."/>
            <person name="TheiBen G."/>
            <person name="Hagemann M."/>
            <person name="Harholt J."/>
            <person name="Dunand C."/>
            <person name="Zachgo S."/>
            <person name="Langdale J."/>
            <person name="Maumus F."/>
            <person name="Straeten D.V.D."/>
            <person name="Gould S.B."/>
            <person name="Rensing S.A."/>
        </authorList>
    </citation>
    <scope>NUCLEOTIDE SEQUENCE [LARGE SCALE GENOMIC DNA]</scope>
    <source>
        <strain evidence="8 9">S276</strain>
    </source>
</reference>
<proteinExistence type="inferred from homology"/>
<keyword evidence="6" id="KW-0539">Nucleus</keyword>
<evidence type="ECO:0000256" key="1">
    <source>
        <dbReference type="ARBA" id="ARBA00004123"/>
    </source>
</evidence>
<protein>
    <recommendedName>
        <fullName evidence="10">Mediator of RNA polymerase II transcription subunit 28</fullName>
    </recommendedName>
</protein>
<evidence type="ECO:0000256" key="3">
    <source>
        <dbReference type="ARBA" id="ARBA00023015"/>
    </source>
</evidence>
<evidence type="ECO:0008006" key="10">
    <source>
        <dbReference type="Google" id="ProtNLM"/>
    </source>
</evidence>